<reference evidence="3" key="1">
    <citation type="journal article" date="2022" name="ISME J.">
        <title>Genetic and phylogenetic analysis of dissimilatory iodate-reducing bacteria identifies potential niches across the world's oceans.</title>
        <authorList>
            <person name="Reyes-Umana V."/>
            <person name="Henning Z."/>
            <person name="Lee K."/>
            <person name="Barnum T.P."/>
            <person name="Coates J.D."/>
        </authorList>
    </citation>
    <scope>NUCLEOTIDE SEQUENCE [LARGE SCALE GENOMIC DNA]</scope>
    <source>
        <strain evidence="3">IR12</strain>
    </source>
</reference>
<organism evidence="2 3">
    <name type="scientific">Denitromonas iodatirespirans</name>
    <dbReference type="NCBI Taxonomy" id="2795389"/>
    <lineage>
        <taxon>Bacteria</taxon>
        <taxon>Pseudomonadati</taxon>
        <taxon>Pseudomonadota</taxon>
        <taxon>Betaproteobacteria</taxon>
        <taxon>Rhodocyclales</taxon>
        <taxon>Zoogloeaceae</taxon>
        <taxon>Denitromonas</taxon>
    </lineage>
</organism>
<keyword evidence="1" id="KW-0472">Membrane</keyword>
<dbReference type="InterPro" id="IPR018692">
    <property type="entry name" value="DUF2189"/>
</dbReference>
<feature type="transmembrane region" description="Helical" evidence="1">
    <location>
        <begin position="26"/>
        <end position="50"/>
    </location>
</feature>
<dbReference type="Proteomes" id="UP000694660">
    <property type="component" value="Unassembled WGS sequence"/>
</dbReference>
<dbReference type="Pfam" id="PF09955">
    <property type="entry name" value="DUF2189"/>
    <property type="match status" value="1"/>
</dbReference>
<proteinExistence type="predicted"/>
<keyword evidence="1" id="KW-1133">Transmembrane helix</keyword>
<keyword evidence="1" id="KW-0812">Transmembrane</keyword>
<dbReference type="AlphaFoldDB" id="A0A944H9H8"/>
<comment type="caution">
    <text evidence="2">The sequence shown here is derived from an EMBL/GenBank/DDBJ whole genome shotgun (WGS) entry which is preliminary data.</text>
</comment>
<accession>A0A944H9H8</accession>
<gene>
    <name evidence="2" type="ORF">I8J34_14915</name>
</gene>
<evidence type="ECO:0000256" key="1">
    <source>
        <dbReference type="SAM" id="Phobius"/>
    </source>
</evidence>
<evidence type="ECO:0000313" key="2">
    <source>
        <dbReference type="EMBL" id="MBT0962470.1"/>
    </source>
</evidence>
<feature type="transmembrane region" description="Helical" evidence="1">
    <location>
        <begin position="62"/>
        <end position="82"/>
    </location>
</feature>
<keyword evidence="3" id="KW-1185">Reference proteome</keyword>
<feature type="transmembrane region" description="Helical" evidence="1">
    <location>
        <begin position="103"/>
        <end position="122"/>
    </location>
</feature>
<feature type="transmembrane region" description="Helical" evidence="1">
    <location>
        <begin position="153"/>
        <end position="180"/>
    </location>
</feature>
<dbReference type="EMBL" id="JAEKFT010000017">
    <property type="protein sequence ID" value="MBT0962470.1"/>
    <property type="molecule type" value="Genomic_DNA"/>
</dbReference>
<name>A0A944H9H8_DENI1</name>
<dbReference type="RefSeq" id="WP_214362423.1">
    <property type="nucleotide sequence ID" value="NZ_JAEKFT010000017.1"/>
</dbReference>
<feature type="transmembrane region" description="Helical" evidence="1">
    <location>
        <begin position="201"/>
        <end position="234"/>
    </location>
</feature>
<sequence length="252" mass="26938">MSVHGIPEKISLALIGRSLHRGWRDFLGMAAVSMGFAAGFVVIGLGLMVGTVTVGMGPMVPALIGGFMLFGPVSMAGYHALLSARRAGHPVRLRLAYGAMRHAGRPVWVMGVFCSFIVLIWLTDAGTLYSFMVGQWRHDWLSVLPHTSQLLRFHAGAAIMGGGLALIVYTVTVHSVPLLIRGQGTLVTAVTASVRAVGRSFFVHLGWAVTLALTVMASIFLLPALLVVLPVVAYASIYWNEAVFPDAENGTR</sequence>
<evidence type="ECO:0000313" key="3">
    <source>
        <dbReference type="Proteomes" id="UP000694660"/>
    </source>
</evidence>
<protein>
    <submittedName>
        <fullName evidence="2">DUF2189 domain-containing protein</fullName>
    </submittedName>
</protein>